<dbReference type="EMBL" id="CM000880">
    <property type="protein sequence ID" value="KQK13921.1"/>
    <property type="molecule type" value="Genomic_DNA"/>
</dbReference>
<reference evidence="1 2" key="1">
    <citation type="journal article" date="2010" name="Nature">
        <title>Genome sequencing and analysis of the model grass Brachypodium distachyon.</title>
        <authorList>
            <consortium name="International Brachypodium Initiative"/>
        </authorList>
    </citation>
    <scope>NUCLEOTIDE SEQUENCE [LARGE SCALE GENOMIC DNA]</scope>
    <source>
        <strain evidence="1 2">Bd21</strain>
    </source>
</reference>
<dbReference type="AlphaFoldDB" id="A0A0Q3KSA7"/>
<keyword evidence="3" id="KW-1185">Reference proteome</keyword>
<dbReference type="EnsemblPlants" id="KQK13921">
    <property type="protein sequence ID" value="KQK13921"/>
    <property type="gene ID" value="BRADI_1g13373v3"/>
</dbReference>
<dbReference type="InParanoid" id="A0A0Q3KSA7"/>
<proteinExistence type="predicted"/>
<dbReference type="Proteomes" id="UP000008810">
    <property type="component" value="Chromosome 1"/>
</dbReference>
<dbReference type="Gramene" id="KQK13921">
    <property type="protein sequence ID" value="KQK13921"/>
    <property type="gene ID" value="BRADI_1g13373v3"/>
</dbReference>
<evidence type="ECO:0000313" key="1">
    <source>
        <dbReference type="EMBL" id="KQK13921.1"/>
    </source>
</evidence>
<gene>
    <name evidence="1" type="ORF">BRADI_1g13373v3</name>
</gene>
<accession>A0A0Q3KSA7</accession>
<sequence>MKSPLSCTASLFFWPRSFVFGSTLFSGMGGATVGAPRARARASRCLLPGAPASFHGRSAAQELRCPPNKTIEQFDPFARRVDPFCWAKPPEPRKSLRVLF</sequence>
<reference evidence="2" key="3">
    <citation type="submission" date="2018-08" db="UniProtKB">
        <authorList>
            <consortium name="EnsemblPlants"/>
        </authorList>
    </citation>
    <scope>IDENTIFICATION</scope>
    <source>
        <strain evidence="2">cv. Bd21</strain>
    </source>
</reference>
<evidence type="ECO:0000313" key="2">
    <source>
        <dbReference type="EnsemblPlants" id="KQK13921"/>
    </source>
</evidence>
<protein>
    <submittedName>
        <fullName evidence="1 2">Uncharacterized protein</fullName>
    </submittedName>
</protein>
<organism evidence="1">
    <name type="scientific">Brachypodium distachyon</name>
    <name type="common">Purple false brome</name>
    <name type="synonym">Trachynia distachya</name>
    <dbReference type="NCBI Taxonomy" id="15368"/>
    <lineage>
        <taxon>Eukaryota</taxon>
        <taxon>Viridiplantae</taxon>
        <taxon>Streptophyta</taxon>
        <taxon>Embryophyta</taxon>
        <taxon>Tracheophyta</taxon>
        <taxon>Spermatophyta</taxon>
        <taxon>Magnoliopsida</taxon>
        <taxon>Liliopsida</taxon>
        <taxon>Poales</taxon>
        <taxon>Poaceae</taxon>
        <taxon>BOP clade</taxon>
        <taxon>Pooideae</taxon>
        <taxon>Stipodae</taxon>
        <taxon>Brachypodieae</taxon>
        <taxon>Brachypodium</taxon>
    </lineage>
</organism>
<reference evidence="1" key="2">
    <citation type="submission" date="2017-06" db="EMBL/GenBank/DDBJ databases">
        <title>WGS assembly of Brachypodium distachyon.</title>
        <authorList>
            <consortium name="The International Brachypodium Initiative"/>
            <person name="Lucas S."/>
            <person name="Harmon-Smith M."/>
            <person name="Lail K."/>
            <person name="Tice H."/>
            <person name="Grimwood J."/>
            <person name="Bruce D."/>
            <person name="Barry K."/>
            <person name="Shu S."/>
            <person name="Lindquist E."/>
            <person name="Wang M."/>
            <person name="Pitluck S."/>
            <person name="Vogel J.P."/>
            <person name="Garvin D.F."/>
            <person name="Mockler T.C."/>
            <person name="Schmutz J."/>
            <person name="Rokhsar D."/>
            <person name="Bevan M.W."/>
        </authorList>
    </citation>
    <scope>NUCLEOTIDE SEQUENCE</scope>
    <source>
        <strain evidence="1">Bd21</strain>
    </source>
</reference>
<evidence type="ECO:0000313" key="3">
    <source>
        <dbReference type="Proteomes" id="UP000008810"/>
    </source>
</evidence>
<name>A0A0Q3KSA7_BRADI</name>